<dbReference type="VEuPathDB" id="AmoebaDB:EHI5A_073120"/>
<dbReference type="EC" id="5.2.1.8" evidence="6"/>
<dbReference type="SUPFAM" id="SSF54534">
    <property type="entry name" value="FKBP-like"/>
    <property type="match status" value="1"/>
</dbReference>
<dbReference type="VEuPathDB" id="AmoebaDB:EHI8A_048260"/>
<dbReference type="OMA" id="NAINVRH"/>
<feature type="compositionally biased region" description="Basic and acidic residues" evidence="7">
    <location>
        <begin position="18"/>
        <end position="27"/>
    </location>
</feature>
<evidence type="ECO:0000256" key="5">
    <source>
        <dbReference type="PROSITE-ProRule" id="PRU00278"/>
    </source>
</evidence>
<dbReference type="InterPro" id="IPR000297">
    <property type="entry name" value="PPIase_PpiC"/>
</dbReference>
<evidence type="ECO:0000259" key="8">
    <source>
        <dbReference type="PROSITE" id="PS50198"/>
    </source>
</evidence>
<dbReference type="Pfam" id="PF13616">
    <property type="entry name" value="Rotamase_3"/>
    <property type="match status" value="1"/>
</dbReference>
<feature type="region of interest" description="Disordered" evidence="7">
    <location>
        <begin position="1"/>
        <end position="27"/>
    </location>
</feature>
<comment type="catalytic activity">
    <reaction evidence="1 6">
        <text>[protein]-peptidylproline (omega=180) = [protein]-peptidylproline (omega=0)</text>
        <dbReference type="Rhea" id="RHEA:16237"/>
        <dbReference type="Rhea" id="RHEA-COMP:10747"/>
        <dbReference type="Rhea" id="RHEA-COMP:10748"/>
        <dbReference type="ChEBI" id="CHEBI:83833"/>
        <dbReference type="ChEBI" id="CHEBI:83834"/>
        <dbReference type="EC" id="5.2.1.8"/>
    </reaction>
</comment>
<sequence>MPKGKQAPAKGAKASTKTTKDNKEEKQKGCTKIKVRHILCEKQSKILEALAKLEEGKPFSQVATEYSEDKANQGGSLGWVIRGQMCGAFQDVAFNAPVGKYTQPFKTPFGYHIVLVEERK</sequence>
<keyword evidence="3 5" id="KW-0697">Rotamase</keyword>
<dbReference type="EMBL" id="BDEQ01000001">
    <property type="protein sequence ID" value="GAT91769.1"/>
    <property type="molecule type" value="Genomic_DNA"/>
</dbReference>
<comment type="similarity">
    <text evidence="2">Belongs to the PpiC/parvulin rotamase family. PIN4 subfamily.</text>
</comment>
<dbReference type="Gene3D" id="3.10.50.40">
    <property type="match status" value="1"/>
</dbReference>
<evidence type="ECO:0000256" key="1">
    <source>
        <dbReference type="ARBA" id="ARBA00000971"/>
    </source>
</evidence>
<gene>
    <name evidence="9" type="ORF">CL6EHI_044730</name>
</gene>
<evidence type="ECO:0000256" key="7">
    <source>
        <dbReference type="SAM" id="MobiDB-lite"/>
    </source>
</evidence>
<dbReference type="PANTHER" id="PTHR45995">
    <property type="match status" value="1"/>
</dbReference>
<name>A0A5K1U3D8_ENTHI</name>
<evidence type="ECO:0000256" key="6">
    <source>
        <dbReference type="RuleBase" id="RU363014"/>
    </source>
</evidence>
<dbReference type="InterPro" id="IPR046357">
    <property type="entry name" value="PPIase_dom_sf"/>
</dbReference>
<evidence type="ECO:0000256" key="3">
    <source>
        <dbReference type="ARBA" id="ARBA00023110"/>
    </source>
</evidence>
<feature type="domain" description="PpiC" evidence="8">
    <location>
        <begin position="30"/>
        <end position="118"/>
    </location>
</feature>
<evidence type="ECO:0000313" key="10">
    <source>
        <dbReference type="Proteomes" id="UP000078387"/>
    </source>
</evidence>
<dbReference type="AlphaFoldDB" id="A0A5K1U3D8"/>
<organism evidence="9 10">
    <name type="scientific">Entamoeba histolytica</name>
    <dbReference type="NCBI Taxonomy" id="5759"/>
    <lineage>
        <taxon>Eukaryota</taxon>
        <taxon>Amoebozoa</taxon>
        <taxon>Evosea</taxon>
        <taxon>Archamoebae</taxon>
        <taxon>Mastigamoebida</taxon>
        <taxon>Entamoebidae</taxon>
        <taxon>Entamoeba</taxon>
    </lineage>
</organism>
<evidence type="ECO:0000256" key="4">
    <source>
        <dbReference type="ARBA" id="ARBA00023235"/>
    </source>
</evidence>
<dbReference type="PROSITE" id="PS50198">
    <property type="entry name" value="PPIC_PPIASE_2"/>
    <property type="match status" value="1"/>
</dbReference>
<dbReference type="VEuPathDB" id="AmoebaDB:EHI7A_048310"/>
<dbReference type="VEuPathDB" id="AmoebaDB:EHI_044730"/>
<dbReference type="GO" id="GO:0003677">
    <property type="term" value="F:DNA binding"/>
    <property type="evidence" value="ECO:0007669"/>
    <property type="project" value="InterPro"/>
</dbReference>
<dbReference type="Proteomes" id="UP000078387">
    <property type="component" value="Unassembled WGS sequence"/>
</dbReference>
<protein>
    <recommendedName>
        <fullName evidence="6">Peptidyl-prolyl cis-trans isomerase</fullName>
        <ecNumber evidence="6">5.2.1.8</ecNumber>
    </recommendedName>
</protein>
<reference evidence="9 10" key="1">
    <citation type="submission" date="2016-05" db="EMBL/GenBank/DDBJ databases">
        <title>First whole genome sequencing of Entamoeba histolytica HM1:IMSS-clone-6.</title>
        <authorList>
            <person name="Mukherjee Avik.K."/>
            <person name="Izumyama S."/>
            <person name="Nakada-Tsukui K."/>
            <person name="Nozaki T."/>
        </authorList>
    </citation>
    <scope>NUCLEOTIDE SEQUENCE [LARGE SCALE GENOMIC DNA]</scope>
    <source>
        <strain evidence="9 10">HM1:IMSS clone 6</strain>
    </source>
</reference>
<dbReference type="GO" id="GO:0003755">
    <property type="term" value="F:peptidyl-prolyl cis-trans isomerase activity"/>
    <property type="evidence" value="ECO:0007669"/>
    <property type="project" value="UniProtKB-UniRule"/>
</dbReference>
<comment type="caution">
    <text evidence="9">The sequence shown here is derived from an EMBL/GenBank/DDBJ whole genome shotgun (WGS) entry which is preliminary data.</text>
</comment>
<accession>A0A5K1U3D8</accession>
<keyword evidence="4 5" id="KW-0413">Isomerase</keyword>
<dbReference type="GO" id="GO:0006364">
    <property type="term" value="P:rRNA processing"/>
    <property type="evidence" value="ECO:0007669"/>
    <property type="project" value="InterPro"/>
</dbReference>
<evidence type="ECO:0000256" key="2">
    <source>
        <dbReference type="ARBA" id="ARBA00010242"/>
    </source>
</evidence>
<dbReference type="InterPro" id="IPR043323">
    <property type="entry name" value="PIN4"/>
</dbReference>
<feature type="compositionally biased region" description="Low complexity" evidence="7">
    <location>
        <begin position="1"/>
        <end position="17"/>
    </location>
</feature>
<proteinExistence type="inferred from homology"/>
<evidence type="ECO:0000313" key="9">
    <source>
        <dbReference type="EMBL" id="GAT91769.1"/>
    </source>
</evidence>